<evidence type="ECO:0000313" key="3">
    <source>
        <dbReference type="Proteomes" id="UP000093796"/>
    </source>
</evidence>
<dbReference type="PATRIC" id="fig|438.15.peg.2226"/>
<protein>
    <submittedName>
        <fullName evidence="2">Uncharacterized protein</fullName>
    </submittedName>
</protein>
<dbReference type="Proteomes" id="UP000093796">
    <property type="component" value="Unassembled WGS sequence"/>
</dbReference>
<gene>
    <name evidence="2" type="ORF">SRCM100623_02002</name>
</gene>
<evidence type="ECO:0000313" key="2">
    <source>
        <dbReference type="EMBL" id="OAZ72075.1"/>
    </source>
</evidence>
<feature type="chain" id="PRO_5008289258" evidence="1">
    <location>
        <begin position="19"/>
        <end position="635"/>
    </location>
</feature>
<accession>A0A1A0DAL2</accession>
<reference evidence="2 3" key="1">
    <citation type="submission" date="2016-05" db="EMBL/GenBank/DDBJ databases">
        <title>Genome sequencing of Acetobacter pasteurianus strain SRCM100623.</title>
        <authorList>
            <person name="Song Y.R."/>
        </authorList>
    </citation>
    <scope>NUCLEOTIDE SEQUENCE [LARGE SCALE GENOMIC DNA]</scope>
    <source>
        <strain evidence="2 3">SRCM100623</strain>
    </source>
</reference>
<evidence type="ECO:0000256" key="1">
    <source>
        <dbReference type="SAM" id="SignalP"/>
    </source>
</evidence>
<name>A0A1A0DAL2_ACEPA</name>
<organism evidence="2 3">
    <name type="scientific">Acetobacter pasteurianus</name>
    <name type="common">Acetobacter turbidans</name>
    <dbReference type="NCBI Taxonomy" id="438"/>
    <lineage>
        <taxon>Bacteria</taxon>
        <taxon>Pseudomonadati</taxon>
        <taxon>Pseudomonadota</taxon>
        <taxon>Alphaproteobacteria</taxon>
        <taxon>Acetobacterales</taxon>
        <taxon>Acetobacteraceae</taxon>
        <taxon>Acetobacter</taxon>
    </lineage>
</organism>
<comment type="caution">
    <text evidence="2">The sequence shown here is derived from an EMBL/GenBank/DDBJ whole genome shotgun (WGS) entry which is preliminary data.</text>
</comment>
<feature type="signal peptide" evidence="1">
    <location>
        <begin position="1"/>
        <end position="18"/>
    </location>
</feature>
<dbReference type="EMBL" id="LYUD01000106">
    <property type="protein sequence ID" value="OAZ72075.1"/>
    <property type="molecule type" value="Genomic_DNA"/>
</dbReference>
<keyword evidence="1" id="KW-0732">Signal</keyword>
<proteinExistence type="predicted"/>
<dbReference type="RefSeq" id="WP_003630388.1">
    <property type="nucleotide sequence ID" value="NZ_LYUD01000106.1"/>
</dbReference>
<dbReference type="AlphaFoldDB" id="A0A1A0DAL2"/>
<dbReference type="OrthoDB" id="7226444at2"/>
<sequence>MKIRLFLMCSIFATPAFSQSSDMTWRNLDVSPASATASFPGSVGRPLKSIISDTKNIKNYGAKLDDSQLDVDKAIIDNLWSTKPRVVELPTGIIWPHSNGHAWIPNSPQQNIVVNAHGEVNWWPSYPVTDYGIGFPIPDFGDGVTSILYGANAAIAVSRVDNDNIGFNTSLPNIAFNYMADTTKEHGNAGTPGMLNINIHSVAGKNKRGMMAGVNDVFDSLSHGYYGDDDVQNWHHMGIWGTDWTWSNIREVNQFIPFYFSTKKDGYYNQTTYVNEEDFSSGGPENAASAYDPTAANRKMFWLNSGYGTMGKGHLDANGHKVSSIAPAVKWKAYTPYHRYQEIIVVDSTGQPWLFYGLNKNYSTSTGSGGTEDTLSGSSEPAWKFINGATTTDGDIIWRCIGPFTVDFGTIIGVSGENDPKTGWIARIGTLMEEDTNYIYNAIFDMSKAAFDPNVTHIFARMQKDMYLDLTANGTKAGQNNHLLGYSNDGTGFGYKLSPAVNGTKNTTTPFHVTDDGVTHITSLDVGSKNDVLNLSSGRQIVKAEKLDGGLGEHSLSLRYTDSSVHLFVDGVDFGSIQTNKAAVVKSKRAILAITNPQEGQSVYDIDDHVEVTYRCPTRSSCGWFPVQYGAALRR</sequence>